<sequence>MATFESIEEAREFFKGDKFATNIGVHLDELKEDSCVCSLELCDDFRNAYGAVMGGAIFTLGDFAFAVLSNQLHRPTVGLQVSINYLSASKGEKLIAKAYYRKNGKTTSVINVDISDDTGRDIAQFIGTGYKM</sequence>
<dbReference type="PATRIC" id="fig|294671.3.peg.1266"/>
<dbReference type="Pfam" id="PF03061">
    <property type="entry name" value="4HBT"/>
    <property type="match status" value="1"/>
</dbReference>
<reference evidence="6" key="3">
    <citation type="submission" date="2016-10" db="EMBL/GenBank/DDBJ databases">
        <authorList>
            <person name="Varghese N."/>
        </authorList>
    </citation>
    <scope>NUCLEOTIDE SEQUENCE [LARGE SCALE GENOMIC DNA]</scope>
    <source>
        <strain evidence="6">DSM 16632</strain>
    </source>
</reference>
<proteinExistence type="predicted"/>
<dbReference type="KEGG" id="mol:YLM1_1213"/>
<dbReference type="NCBIfam" id="TIGR00369">
    <property type="entry name" value="unchar_dom_1"/>
    <property type="match status" value="1"/>
</dbReference>
<reference evidence="4" key="4">
    <citation type="submission" date="2016-10" db="EMBL/GenBank/DDBJ databases">
        <authorList>
            <person name="de Groot N.N."/>
        </authorList>
    </citation>
    <scope>NUCLEOTIDE SEQUENCE [LARGE SCALE GENOMIC DNA]</scope>
    <source>
        <strain evidence="4">DSM 16632</strain>
    </source>
</reference>
<dbReference type="EMBL" id="CP014265">
    <property type="protein sequence ID" value="AMK15770.1"/>
    <property type="molecule type" value="Genomic_DNA"/>
</dbReference>
<reference evidence="3 5" key="1">
    <citation type="journal article" date="2016" name="Genome Announc.">
        <title>Draft Genome Sequence of the Rumen Methanogen Methanobrevibacter olleyae YLM1.</title>
        <authorList>
            <person name="Kelly W.J."/>
            <person name="Li D."/>
            <person name="Lambie S.C."/>
            <person name="Cox F."/>
            <person name="Attwood G.T."/>
            <person name="Altermann E."/>
            <person name="Leahy S.C."/>
        </authorList>
    </citation>
    <scope>NUCLEOTIDE SEQUENCE [LARGE SCALE GENOMIC DNA]</scope>
    <source>
        <strain evidence="3 5">YLM1</strain>
    </source>
</reference>
<reference evidence="5" key="2">
    <citation type="submission" date="2016-02" db="EMBL/GenBank/DDBJ databases">
        <title>The draft genome sequence of the rumen methanogen Methanobrevibacter olleyae YLM1.</title>
        <authorList>
            <consortium name="New Zealand Agricultural Greenhouse Gas Research Centre/Pastoral Greenhouse Gas Research Consortium"/>
            <person name="Kelly W.J."/>
            <person name="Li D."/>
            <person name="Lambie S.C."/>
            <person name="Attwood G.T."/>
            <person name="Altermann E."/>
            <person name="Leahy S.C."/>
        </authorList>
    </citation>
    <scope>NUCLEOTIDE SEQUENCE [LARGE SCALE GENOMIC DNA]</scope>
    <source>
        <strain evidence="5">YLM1</strain>
    </source>
</reference>
<evidence type="ECO:0000259" key="2">
    <source>
        <dbReference type="Pfam" id="PF03061"/>
    </source>
</evidence>
<keyword evidence="5" id="KW-1185">Reference proteome</keyword>
<dbReference type="PANTHER" id="PTHR42856">
    <property type="entry name" value="ACYL-COENZYME A THIOESTERASE PAAI"/>
    <property type="match status" value="1"/>
</dbReference>
<evidence type="ECO:0000256" key="1">
    <source>
        <dbReference type="ARBA" id="ARBA00022801"/>
    </source>
</evidence>
<dbReference type="Proteomes" id="UP000183442">
    <property type="component" value="Unassembled WGS sequence"/>
</dbReference>
<evidence type="ECO:0000313" key="6">
    <source>
        <dbReference type="Proteomes" id="UP000183442"/>
    </source>
</evidence>
<dbReference type="CDD" id="cd03443">
    <property type="entry name" value="PaaI_thioesterase"/>
    <property type="match status" value="1"/>
</dbReference>
<dbReference type="GeneID" id="28489519"/>
<evidence type="ECO:0000313" key="3">
    <source>
        <dbReference type="EMBL" id="AMK15770.1"/>
    </source>
</evidence>
<name>A0A126R068_METOL</name>
<dbReference type="PANTHER" id="PTHR42856:SF1">
    <property type="entry name" value="ACYL-COENZYME A THIOESTERASE PAAI"/>
    <property type="match status" value="1"/>
</dbReference>
<dbReference type="RefSeq" id="WP_067147292.1">
    <property type="nucleotide sequence ID" value="NZ_CP014265.1"/>
</dbReference>
<dbReference type="EMBL" id="FOTL01000002">
    <property type="protein sequence ID" value="SFL18880.1"/>
    <property type="molecule type" value="Genomic_DNA"/>
</dbReference>
<accession>A0A126R068</accession>
<dbReference type="InterPro" id="IPR052723">
    <property type="entry name" value="Acyl-CoA_thioesterase_PaaI"/>
</dbReference>
<keyword evidence="1" id="KW-0378">Hydrolase</keyword>
<feature type="domain" description="Thioesterase" evidence="2">
    <location>
        <begin position="49"/>
        <end position="122"/>
    </location>
</feature>
<dbReference type="InterPro" id="IPR003736">
    <property type="entry name" value="PAAI_dom"/>
</dbReference>
<gene>
    <name evidence="4" type="ORF">SAMN02910297_00138</name>
    <name evidence="3" type="ORF">YLM1_1213</name>
</gene>
<dbReference type="GO" id="GO:0016289">
    <property type="term" value="F:acyl-CoA hydrolase activity"/>
    <property type="evidence" value="ECO:0007669"/>
    <property type="project" value="TreeGrafter"/>
</dbReference>
<dbReference type="SUPFAM" id="SSF54637">
    <property type="entry name" value="Thioesterase/thiol ester dehydrase-isomerase"/>
    <property type="match status" value="1"/>
</dbReference>
<dbReference type="Proteomes" id="UP000066376">
    <property type="component" value="Chromosome"/>
</dbReference>
<evidence type="ECO:0000313" key="5">
    <source>
        <dbReference type="Proteomes" id="UP000066376"/>
    </source>
</evidence>
<organism evidence="3 5">
    <name type="scientific">Methanobrevibacter olleyae</name>
    <dbReference type="NCBI Taxonomy" id="294671"/>
    <lineage>
        <taxon>Archaea</taxon>
        <taxon>Methanobacteriati</taxon>
        <taxon>Methanobacteriota</taxon>
        <taxon>Methanomada group</taxon>
        <taxon>Methanobacteria</taxon>
        <taxon>Methanobacteriales</taxon>
        <taxon>Methanobacteriaceae</taxon>
        <taxon>Methanobrevibacter</taxon>
    </lineage>
</organism>
<dbReference type="InterPro" id="IPR029069">
    <property type="entry name" value="HotDog_dom_sf"/>
</dbReference>
<dbReference type="InterPro" id="IPR006683">
    <property type="entry name" value="Thioestr_dom"/>
</dbReference>
<protein>
    <submittedName>
        <fullName evidence="4">Acyl-CoA thioesterase</fullName>
    </submittedName>
    <submittedName>
        <fullName evidence="3">Thioesterase family protein</fullName>
    </submittedName>
</protein>
<dbReference type="STRING" id="294671.YLM1_1213"/>
<dbReference type="AlphaFoldDB" id="A0A126R068"/>
<evidence type="ECO:0000313" key="4">
    <source>
        <dbReference type="EMBL" id="SFL18880.1"/>
    </source>
</evidence>
<dbReference type="Gene3D" id="3.10.129.10">
    <property type="entry name" value="Hotdog Thioesterase"/>
    <property type="match status" value="1"/>
</dbReference>
<dbReference type="OrthoDB" id="24516at2157"/>